<dbReference type="GO" id="GO:0005615">
    <property type="term" value="C:extracellular space"/>
    <property type="evidence" value="ECO:0007669"/>
    <property type="project" value="TreeGrafter"/>
</dbReference>
<dbReference type="EMBL" id="VXAQ01004513">
    <property type="protein sequence ID" value="NXL68798.1"/>
    <property type="molecule type" value="Genomic_DNA"/>
</dbReference>
<dbReference type="AlphaFoldDB" id="A0A7L0UR88"/>
<feature type="non-terminal residue" evidence="3">
    <location>
        <position position="1"/>
    </location>
</feature>
<feature type="non-terminal residue" evidence="3">
    <location>
        <position position="79"/>
    </location>
</feature>
<sequence length="79" mass="9063">KRSFQGPFQACHEVVGPQEFYRNCLYDVCINDGAKQIFCQVVETYAATCRKRGAVVHDWRTPAGCRKWWLGCPLLDHGM</sequence>
<dbReference type="OrthoDB" id="6236007at2759"/>
<name>A0A7L0UR88_CHOAC</name>
<dbReference type="SMART" id="SM00832">
    <property type="entry name" value="C8"/>
    <property type="match status" value="1"/>
</dbReference>
<feature type="domain" description="VWF/SSPO/Zonadhesin-like cysteine-rich" evidence="2">
    <location>
        <begin position="1"/>
        <end position="66"/>
    </location>
</feature>
<keyword evidence="1" id="KW-1015">Disulfide bond</keyword>
<protein>
    <submittedName>
        <fullName evidence="3">FCGBP protein</fullName>
    </submittedName>
</protein>
<gene>
    <name evidence="3" type="primary">Fcgbp_0</name>
    <name evidence="3" type="ORF">CHOACU_R15372</name>
</gene>
<organism evidence="3 4">
    <name type="scientific">Chordeiles acutipennis</name>
    <name type="common">Lesser nighthawk</name>
    <name type="synonym">Caprimulgus acutipennis</name>
    <dbReference type="NCBI Taxonomy" id="118183"/>
    <lineage>
        <taxon>Eukaryota</taxon>
        <taxon>Metazoa</taxon>
        <taxon>Chordata</taxon>
        <taxon>Craniata</taxon>
        <taxon>Vertebrata</taxon>
        <taxon>Euteleostomi</taxon>
        <taxon>Archelosauria</taxon>
        <taxon>Archosauria</taxon>
        <taxon>Dinosauria</taxon>
        <taxon>Saurischia</taxon>
        <taxon>Theropoda</taxon>
        <taxon>Coelurosauria</taxon>
        <taxon>Aves</taxon>
        <taxon>Neognathae</taxon>
        <taxon>Neoaves</taxon>
        <taxon>Strisores</taxon>
        <taxon>Caprimulgiformes</taxon>
        <taxon>Caprimulgidae</taxon>
        <taxon>Chordeilinae</taxon>
        <taxon>Chordeiles</taxon>
    </lineage>
</organism>
<dbReference type="Proteomes" id="UP000568556">
    <property type="component" value="Unassembled WGS sequence"/>
</dbReference>
<keyword evidence="4" id="KW-1185">Reference proteome</keyword>
<evidence type="ECO:0000259" key="2">
    <source>
        <dbReference type="SMART" id="SM00832"/>
    </source>
</evidence>
<evidence type="ECO:0000313" key="4">
    <source>
        <dbReference type="Proteomes" id="UP000568556"/>
    </source>
</evidence>
<accession>A0A7L0UR88</accession>
<dbReference type="InterPro" id="IPR014853">
    <property type="entry name" value="VWF/SSPO/ZAN-like_Cys-rich_dom"/>
</dbReference>
<dbReference type="GO" id="GO:0031012">
    <property type="term" value="C:extracellular matrix"/>
    <property type="evidence" value="ECO:0007669"/>
    <property type="project" value="TreeGrafter"/>
</dbReference>
<evidence type="ECO:0000256" key="1">
    <source>
        <dbReference type="ARBA" id="ARBA00023157"/>
    </source>
</evidence>
<comment type="caution">
    <text evidence="3">The sequence shown here is derived from an EMBL/GenBank/DDBJ whole genome shotgun (WGS) entry which is preliminary data.</text>
</comment>
<reference evidence="3 4" key="1">
    <citation type="submission" date="2019-09" db="EMBL/GenBank/DDBJ databases">
        <title>Bird 10,000 Genomes (B10K) Project - Family phase.</title>
        <authorList>
            <person name="Zhang G."/>
        </authorList>
    </citation>
    <scope>NUCLEOTIDE SEQUENCE [LARGE SCALE GENOMIC DNA]</scope>
    <source>
        <strain evidence="3">B10K-DU-008-62</strain>
        <tissue evidence="3">Mixed tissue sample</tissue>
    </source>
</reference>
<evidence type="ECO:0000313" key="3">
    <source>
        <dbReference type="EMBL" id="NXL68798.1"/>
    </source>
</evidence>
<proteinExistence type="predicted"/>
<dbReference type="PANTHER" id="PTHR11339:SF373">
    <property type="entry name" value="VWFD DOMAIN-CONTAINING PROTEIN"/>
    <property type="match status" value="1"/>
</dbReference>
<dbReference type="PANTHER" id="PTHR11339">
    <property type="entry name" value="EXTRACELLULAR MATRIX GLYCOPROTEIN RELATED"/>
    <property type="match status" value="1"/>
</dbReference>
<dbReference type="Pfam" id="PF08742">
    <property type="entry name" value="C8"/>
    <property type="match status" value="1"/>
</dbReference>
<dbReference type="InterPro" id="IPR050780">
    <property type="entry name" value="Mucin_vWF_Thrombospondin_sf"/>
</dbReference>